<feature type="domain" description="A-factor biosynthesis hotdog" evidence="1">
    <location>
        <begin position="28"/>
        <end position="161"/>
    </location>
</feature>
<evidence type="ECO:0000313" key="3">
    <source>
        <dbReference type="Proteomes" id="UP001162740"/>
    </source>
</evidence>
<dbReference type="NCBIfam" id="NF041195">
    <property type="entry name" value="ScbA_BarX_GamBu"/>
    <property type="match status" value="1"/>
</dbReference>
<gene>
    <name evidence="2" type="ORF">KUM34_013785</name>
</gene>
<dbReference type="InterPro" id="IPR005509">
    <property type="entry name" value="AfsA_hotdog_dom"/>
</dbReference>
<dbReference type="Pfam" id="PF03756">
    <property type="entry name" value="AfsA"/>
    <property type="match status" value="2"/>
</dbReference>
<reference evidence="2 3" key="1">
    <citation type="journal article" date="2021" name="Front. Microbiol.">
        <title>Bacterial Transformation of Aromatic Monomers in Softwood Black Liquor.</title>
        <authorList>
            <person name="Navas L.E."/>
            <person name="Dexter G."/>
            <person name="Liu J."/>
            <person name="Levy-Booth D."/>
            <person name="Cho M."/>
            <person name="Jang S.K."/>
            <person name="Mansfield S.D."/>
            <person name="Renneckar S."/>
            <person name="Mohn W.W."/>
            <person name="Eltis L.D."/>
        </authorList>
    </citation>
    <scope>NUCLEOTIDE SEQUENCE [LARGE SCALE GENOMIC DNA]</scope>
    <source>
        <strain evidence="2 3">GD02</strain>
    </source>
</reference>
<accession>A0AA46WSA3</accession>
<feature type="domain" description="A-factor biosynthesis hotdog" evidence="1">
    <location>
        <begin position="214"/>
        <end position="307"/>
    </location>
</feature>
<sequence length="321" mass="34312">MEVVNGSSGLEDDLAVLSFESTVPRRHVHRQAISEVFLTDCVRGPGPDRFVLGAQWPRLHGFYRSRAGRYDPMLLAETLRQCVIYLAHTRYRVSLGQRFVMQTIEITAELERLVIGAGAAEVTITAVVSDVRRRGSQVTALSAALEFTIAGRRVGSGRGRTAVLTAEEYDTVRWGAGGPRTLGPVPGRTPVDPTAVGVPVVGDVVVGATARPGRWRVLPDLSHPVLFDHPSDHLPGMLVLEAARQAVRAECGAPEADPVSISAQFHRFVELDVPAEMVVSGVEKEPAGAHVVLEQRGMAMATATLRWPAGASRAPGPGSGG</sequence>
<dbReference type="InterPro" id="IPR047757">
    <property type="entry name" value="AfsA-like"/>
</dbReference>
<dbReference type="AlphaFoldDB" id="A0AA46WSA3"/>
<organism evidence="2 3">
    <name type="scientific">Rhodococcus rhodochrous</name>
    <dbReference type="NCBI Taxonomy" id="1829"/>
    <lineage>
        <taxon>Bacteria</taxon>
        <taxon>Bacillati</taxon>
        <taxon>Actinomycetota</taxon>
        <taxon>Actinomycetes</taxon>
        <taxon>Mycobacteriales</taxon>
        <taxon>Nocardiaceae</taxon>
        <taxon>Rhodococcus</taxon>
    </lineage>
</organism>
<dbReference type="RefSeq" id="WP_059384502.1">
    <property type="nucleotide sequence ID" value="NZ_CP083974.1"/>
</dbReference>
<proteinExistence type="predicted"/>
<dbReference type="Proteomes" id="UP001162740">
    <property type="component" value="Chromosome"/>
</dbReference>
<evidence type="ECO:0000259" key="1">
    <source>
        <dbReference type="Pfam" id="PF03756"/>
    </source>
</evidence>
<dbReference type="GO" id="GO:0016740">
    <property type="term" value="F:transferase activity"/>
    <property type="evidence" value="ECO:0007669"/>
    <property type="project" value="InterPro"/>
</dbReference>
<protein>
    <submittedName>
        <fullName evidence="2">A-factor biosynthesis protein</fullName>
    </submittedName>
</protein>
<name>A0AA46WSA3_RHORH</name>
<dbReference type="EMBL" id="CP083974">
    <property type="protein sequence ID" value="UZF43000.1"/>
    <property type="molecule type" value="Genomic_DNA"/>
</dbReference>
<evidence type="ECO:0000313" key="2">
    <source>
        <dbReference type="EMBL" id="UZF43000.1"/>
    </source>
</evidence>